<dbReference type="InterPro" id="IPR029024">
    <property type="entry name" value="TerB-like"/>
</dbReference>
<gene>
    <name evidence="1" type="ORF">EOE66_18780</name>
</gene>
<dbReference type="OrthoDB" id="8526975at2"/>
<proteinExistence type="predicted"/>
<dbReference type="Gene3D" id="1.10.3680.10">
    <property type="entry name" value="TerB-like"/>
    <property type="match status" value="1"/>
</dbReference>
<sequence length="145" mass="15663">MRSYPHNSPEAAARIVALVLIADGHVCSSEFDILRQLGAERELGLEPQLLPHIVHTLCEELLMSGHQAGSLAGQVDDATLAALMAEISDPGLQRKVLRLCLAAARADGHLAEGETCVVDAARRHWQLVDGEEAMPHARRAQRHAA</sequence>
<accession>A0A437RAF5</accession>
<evidence type="ECO:0000313" key="1">
    <source>
        <dbReference type="EMBL" id="RVU43723.1"/>
    </source>
</evidence>
<dbReference type="SUPFAM" id="SSF158682">
    <property type="entry name" value="TerB-like"/>
    <property type="match status" value="1"/>
</dbReference>
<protein>
    <submittedName>
        <fullName evidence="1">TerB family tellurite resistance protein</fullName>
    </submittedName>
</protein>
<dbReference type="RefSeq" id="WP_128230281.1">
    <property type="nucleotide sequence ID" value="NZ_SACR01000006.1"/>
</dbReference>
<dbReference type="EMBL" id="SACR01000006">
    <property type="protein sequence ID" value="RVU43723.1"/>
    <property type="molecule type" value="Genomic_DNA"/>
</dbReference>
<comment type="caution">
    <text evidence="1">The sequence shown here is derived from an EMBL/GenBank/DDBJ whole genome shotgun (WGS) entry which is preliminary data.</text>
</comment>
<name>A0A437RAF5_9BURK</name>
<reference evidence="1 2" key="1">
    <citation type="submission" date="2019-01" db="EMBL/GenBank/DDBJ databases">
        <authorList>
            <person name="Chen W.-M."/>
        </authorList>
    </citation>
    <scope>NUCLEOTIDE SEQUENCE [LARGE SCALE GENOMIC DNA]</scope>
    <source>
        <strain evidence="1 2">KYPY4</strain>
    </source>
</reference>
<organism evidence="1 2">
    <name type="scientific">Rubrivivax rivuli</name>
    <dbReference type="NCBI Taxonomy" id="1862385"/>
    <lineage>
        <taxon>Bacteria</taxon>
        <taxon>Pseudomonadati</taxon>
        <taxon>Pseudomonadota</taxon>
        <taxon>Betaproteobacteria</taxon>
        <taxon>Burkholderiales</taxon>
        <taxon>Sphaerotilaceae</taxon>
        <taxon>Rubrivivax</taxon>
    </lineage>
</organism>
<evidence type="ECO:0000313" key="2">
    <source>
        <dbReference type="Proteomes" id="UP000285575"/>
    </source>
</evidence>
<dbReference type="AlphaFoldDB" id="A0A437RAF5"/>
<keyword evidence="2" id="KW-1185">Reference proteome</keyword>
<dbReference type="Proteomes" id="UP000285575">
    <property type="component" value="Unassembled WGS sequence"/>
</dbReference>